<comment type="caution">
    <text evidence="2">Lacks conserved residue(s) required for the propagation of feature annotation.</text>
</comment>
<feature type="transmembrane region" description="Helical" evidence="2">
    <location>
        <begin position="179"/>
        <end position="208"/>
    </location>
</feature>
<comment type="caution">
    <text evidence="3">The sequence shown here is derived from an EMBL/GenBank/DDBJ whole genome shotgun (WGS) entry which is preliminary data.</text>
</comment>
<feature type="transmembrane region" description="Helical" evidence="2">
    <location>
        <begin position="113"/>
        <end position="137"/>
    </location>
</feature>
<protein>
    <recommendedName>
        <fullName evidence="2">Multidrug and toxin extrusion protein</fullName>
    </recommendedName>
</protein>
<feature type="transmembrane region" description="Helical" evidence="2">
    <location>
        <begin position="149"/>
        <end position="167"/>
    </location>
</feature>
<evidence type="ECO:0000256" key="2">
    <source>
        <dbReference type="RuleBase" id="RU004914"/>
    </source>
</evidence>
<dbReference type="OrthoDB" id="2126698at2759"/>
<name>A0A3M6V123_POCDA</name>
<feature type="transmembrane region" description="Helical" evidence="2">
    <location>
        <begin position="322"/>
        <end position="345"/>
    </location>
</feature>
<dbReference type="STRING" id="46731.A0A3M6V123"/>
<dbReference type="InterPro" id="IPR002528">
    <property type="entry name" value="MATE_fam"/>
</dbReference>
<feature type="transmembrane region" description="Helical" evidence="2">
    <location>
        <begin position="245"/>
        <end position="267"/>
    </location>
</feature>
<organism evidence="3 4">
    <name type="scientific">Pocillopora damicornis</name>
    <name type="common">Cauliflower coral</name>
    <name type="synonym">Millepora damicornis</name>
    <dbReference type="NCBI Taxonomy" id="46731"/>
    <lineage>
        <taxon>Eukaryota</taxon>
        <taxon>Metazoa</taxon>
        <taxon>Cnidaria</taxon>
        <taxon>Anthozoa</taxon>
        <taxon>Hexacorallia</taxon>
        <taxon>Scleractinia</taxon>
        <taxon>Astrocoeniina</taxon>
        <taxon>Pocilloporidae</taxon>
        <taxon>Pocillopora</taxon>
    </lineage>
</organism>
<evidence type="ECO:0000313" key="4">
    <source>
        <dbReference type="Proteomes" id="UP000275408"/>
    </source>
</evidence>
<dbReference type="GO" id="GO:0015297">
    <property type="term" value="F:antiporter activity"/>
    <property type="evidence" value="ECO:0007669"/>
    <property type="project" value="InterPro"/>
</dbReference>
<dbReference type="GO" id="GO:0042910">
    <property type="term" value="F:xenobiotic transmembrane transporter activity"/>
    <property type="evidence" value="ECO:0007669"/>
    <property type="project" value="InterPro"/>
</dbReference>
<keyword evidence="2" id="KW-0472">Membrane</keyword>
<reference evidence="3 4" key="1">
    <citation type="journal article" date="2018" name="Sci. Rep.">
        <title>Comparative analysis of the Pocillopora damicornis genome highlights role of immune system in coral evolution.</title>
        <authorList>
            <person name="Cunning R."/>
            <person name="Bay R.A."/>
            <person name="Gillette P."/>
            <person name="Baker A.C."/>
            <person name="Traylor-Knowles N."/>
        </authorList>
    </citation>
    <scope>NUCLEOTIDE SEQUENCE [LARGE SCALE GENOMIC DNA]</scope>
    <source>
        <strain evidence="3">RSMAS</strain>
        <tissue evidence="3">Whole animal</tissue>
    </source>
</reference>
<comment type="similarity">
    <text evidence="1 2">Belongs to the multi antimicrobial extrusion (MATE) (TC 2.A.66.1) family.</text>
</comment>
<feature type="transmembrane region" description="Helical" evidence="2">
    <location>
        <begin position="351"/>
        <end position="371"/>
    </location>
</feature>
<feature type="transmembrane region" description="Helical" evidence="2">
    <location>
        <begin position="514"/>
        <end position="534"/>
    </location>
</feature>
<evidence type="ECO:0000313" key="3">
    <source>
        <dbReference type="EMBL" id="RMX59597.1"/>
    </source>
</evidence>
<dbReference type="AlphaFoldDB" id="A0A3M6V123"/>
<dbReference type="Pfam" id="PF01554">
    <property type="entry name" value="MatE"/>
    <property type="match status" value="2"/>
</dbReference>
<gene>
    <name evidence="3" type="ORF">pdam_00003624</name>
</gene>
<dbReference type="EMBL" id="RCHS01000309">
    <property type="protein sequence ID" value="RMX59597.1"/>
    <property type="molecule type" value="Genomic_DNA"/>
</dbReference>
<proteinExistence type="inferred from homology"/>
<accession>A0A3M6V123</accession>
<feature type="transmembrane region" description="Helical" evidence="2">
    <location>
        <begin position="68"/>
        <end position="92"/>
    </location>
</feature>
<keyword evidence="4" id="KW-1185">Reference proteome</keyword>
<dbReference type="PANTHER" id="PTHR11206">
    <property type="entry name" value="MULTIDRUG RESISTANCE PROTEIN"/>
    <property type="match status" value="1"/>
</dbReference>
<keyword evidence="2" id="KW-0812">Transmembrane</keyword>
<dbReference type="Proteomes" id="UP000275408">
    <property type="component" value="Unassembled WGS sequence"/>
</dbReference>
<dbReference type="GO" id="GO:0016020">
    <property type="term" value="C:membrane"/>
    <property type="evidence" value="ECO:0007669"/>
    <property type="project" value="InterPro"/>
</dbReference>
<sequence>MAPDKHSKVFVTSHLFSKILTSETRRELKQLISLSWLPILTNVLHNTLFTISLLFAGRLGEQELAATVLSTSFIGVTGTFLGSGLITALEVLCTKAFRNRSYRLVGITFQRGVWLLGISVLFVWAIWTNAELLLLIIKQKREIVRLSQLFIFVWFPALVADFAFVLIQRYLQIQGVFKPVIYTVATANIMHVGINAVLIHGLQIGFLFTTEPGLQKSLQEEEEDLQNKNMPFDMNAWTKATGGPWYIDAVFKLCIYGCFSIVLSAFLNGLNEHLGKAFTDDRAIASFVRKVTPAMTGFSFFQSLQVICCSVIRGVGRAKLALFLNFFFHFFVSVPLGSCFAFYVFEEEVEGFWWGLTTGLSLQCLLFIALIRRIDWELYVRKARRRLTRQRLRSPLEWSTGTGQEYEESKLVPLEPDLIVTWLSRTSSLFSVNTNSLREFRNPTNPVMSWIYRSSSLLSLNNIPLRAMNTDQERVLLEDGPLRQDCSTVSKQHISVHGNKLTLKEKRKLILRRLVWLMFAVFLLLTAIVVRVKFPAPEEQEQEVLRDASVTELSINSTRN</sequence>
<feature type="transmembrane region" description="Helical" evidence="2">
    <location>
        <begin position="34"/>
        <end position="56"/>
    </location>
</feature>
<keyword evidence="2" id="KW-1133">Transmembrane helix</keyword>
<evidence type="ECO:0000256" key="1">
    <source>
        <dbReference type="ARBA" id="ARBA00010199"/>
    </source>
</evidence>